<evidence type="ECO:0000256" key="1">
    <source>
        <dbReference type="SAM" id="Phobius"/>
    </source>
</evidence>
<keyword evidence="1" id="KW-1133">Transmembrane helix</keyword>
<proteinExistence type="predicted"/>
<accession>A0A7S2DNA8</accession>
<evidence type="ECO:0000313" key="2">
    <source>
        <dbReference type="EMBL" id="CAD9459527.1"/>
    </source>
</evidence>
<keyword evidence="1" id="KW-0472">Membrane</keyword>
<feature type="transmembrane region" description="Helical" evidence="1">
    <location>
        <begin position="119"/>
        <end position="144"/>
    </location>
</feature>
<gene>
    <name evidence="2" type="ORF">CBRE1094_LOCUS19120</name>
</gene>
<sequence length="225" mass="23837">MMEHCSTCRCAQRDVDGSVDGLLQVGLLNVPLLVPAGARALSLLMSDDTTVAHNFRQLILVLVVHSQSRIVDLTCASVLVPMGKPRMRVGIAVFSFWLVATPIASVGALTNAFTTSVLVKVQLCVACTSIGQVLNALCYGGYLLRLDWSDAARLITARANTDAGGTDARGTDTRECGSAHHDAGCFSPADADAARSDAIIMDESRTHNAGPAALQQSVWVRESIQ</sequence>
<organism evidence="2">
    <name type="scientific">Haptolina brevifila</name>
    <dbReference type="NCBI Taxonomy" id="156173"/>
    <lineage>
        <taxon>Eukaryota</taxon>
        <taxon>Haptista</taxon>
        <taxon>Haptophyta</taxon>
        <taxon>Prymnesiophyceae</taxon>
        <taxon>Prymnesiales</taxon>
        <taxon>Prymnesiaceae</taxon>
        <taxon>Haptolina</taxon>
    </lineage>
</organism>
<keyword evidence="1" id="KW-0812">Transmembrane</keyword>
<reference evidence="2" key="1">
    <citation type="submission" date="2021-01" db="EMBL/GenBank/DDBJ databases">
        <authorList>
            <person name="Corre E."/>
            <person name="Pelletier E."/>
            <person name="Niang G."/>
            <person name="Scheremetjew M."/>
            <person name="Finn R."/>
            <person name="Kale V."/>
            <person name="Holt S."/>
            <person name="Cochrane G."/>
            <person name="Meng A."/>
            <person name="Brown T."/>
            <person name="Cohen L."/>
        </authorList>
    </citation>
    <scope>NUCLEOTIDE SEQUENCE</scope>
    <source>
        <strain evidence="2">UTEX LB 985</strain>
    </source>
</reference>
<protein>
    <submittedName>
        <fullName evidence="2">Uncharacterized protein</fullName>
    </submittedName>
</protein>
<feature type="transmembrane region" description="Helical" evidence="1">
    <location>
        <begin position="89"/>
        <end position="113"/>
    </location>
</feature>
<dbReference type="AlphaFoldDB" id="A0A7S2DNA8"/>
<dbReference type="EMBL" id="HBGU01034973">
    <property type="protein sequence ID" value="CAD9459527.1"/>
    <property type="molecule type" value="Transcribed_RNA"/>
</dbReference>
<name>A0A7S2DNA8_9EUKA</name>